<evidence type="ECO:0000313" key="2">
    <source>
        <dbReference type="Proteomes" id="UP000307874"/>
    </source>
</evidence>
<name>A0A5C4JR07_9HYPH</name>
<dbReference type="SUPFAM" id="SSF53187">
    <property type="entry name" value="Zn-dependent exopeptidases"/>
    <property type="match status" value="1"/>
</dbReference>
<dbReference type="EMBL" id="VCLB01000006">
    <property type="protein sequence ID" value="TNB47720.1"/>
    <property type="molecule type" value="Genomic_DNA"/>
</dbReference>
<accession>A0A5C4JR07</accession>
<dbReference type="AlphaFoldDB" id="A0A5C4JR07"/>
<dbReference type="GO" id="GO:0016787">
    <property type="term" value="F:hydrolase activity"/>
    <property type="evidence" value="ECO:0007669"/>
    <property type="project" value="UniProtKB-KW"/>
</dbReference>
<dbReference type="Gene3D" id="3.40.630.40">
    <property type="entry name" value="Zn-dependent exopeptidases"/>
    <property type="match status" value="1"/>
</dbReference>
<protein>
    <submittedName>
        <fullName evidence="1">N-formylglutamate amidohydrolase</fullName>
    </submittedName>
</protein>
<sequence>MKDVTVTGGKDDSFDGEARHFEVIRPERQLLPLVFNSPHSGRVYSAAFLAETRLDAREIRRSEDLFVDELFAMAPAFGAPLQRAFFPRAFLDVNREPFELDPRMFSGALPSHVNTTSIRVAGGLGTIPRIVAENMPIYDRPIDADAGLRRIEEIYRPYHQSLKQLMQETKRQFGRAVLIDCHSMPGGVTVGGHRRKPDIVIGDRFSTSASSDIAYAAISILERMGFVTAYNKPYAGGFITEHYGRPGADCHAIQIEVSRRLYADEQSYVKKPEFIALKQALTLFIQEFAAFLADGEDSAGLAAE</sequence>
<dbReference type="Proteomes" id="UP000307874">
    <property type="component" value="Unassembled WGS sequence"/>
</dbReference>
<dbReference type="Pfam" id="PF05013">
    <property type="entry name" value="FGase"/>
    <property type="match status" value="1"/>
</dbReference>
<evidence type="ECO:0000313" key="1">
    <source>
        <dbReference type="EMBL" id="TNB47720.1"/>
    </source>
</evidence>
<dbReference type="RefSeq" id="WP_138748880.1">
    <property type="nucleotide sequence ID" value="NZ_VCLB01000006.1"/>
</dbReference>
<keyword evidence="1" id="KW-0378">Hydrolase</keyword>
<keyword evidence="2" id="KW-1185">Reference proteome</keyword>
<dbReference type="InterPro" id="IPR007709">
    <property type="entry name" value="N-FG_amidohydro"/>
</dbReference>
<dbReference type="OrthoDB" id="8716700at2"/>
<comment type="caution">
    <text evidence="1">The sequence shown here is derived from an EMBL/GenBank/DDBJ whole genome shotgun (WGS) entry which is preliminary data.</text>
</comment>
<organism evidence="1 2">
    <name type="scientific">Martelella lutilitoris</name>
    <dbReference type="NCBI Taxonomy" id="2583532"/>
    <lineage>
        <taxon>Bacteria</taxon>
        <taxon>Pseudomonadati</taxon>
        <taxon>Pseudomonadota</taxon>
        <taxon>Alphaproteobacteria</taxon>
        <taxon>Hyphomicrobiales</taxon>
        <taxon>Aurantimonadaceae</taxon>
        <taxon>Martelella</taxon>
    </lineage>
</organism>
<gene>
    <name evidence="1" type="ORF">FF124_12805</name>
</gene>
<reference evidence="1 2" key="1">
    <citation type="submission" date="2019-06" db="EMBL/GenBank/DDBJ databases">
        <title>Martelella lutilitoris sp. nov., isolated from a tidal mudflat.</title>
        <authorList>
            <person name="Kim Y.-J."/>
        </authorList>
    </citation>
    <scope>NUCLEOTIDE SEQUENCE [LARGE SCALE GENOMIC DNA]</scope>
    <source>
        <strain evidence="1 2">GH2-6</strain>
    </source>
</reference>
<proteinExistence type="predicted"/>